<dbReference type="InterPro" id="IPR041581">
    <property type="entry name" value="Glyoxalase_6"/>
</dbReference>
<feature type="domain" description="VOC" evidence="1">
    <location>
        <begin position="4"/>
        <end position="117"/>
    </location>
</feature>
<protein>
    <submittedName>
        <fullName evidence="2">Unannotated protein</fullName>
    </submittedName>
</protein>
<dbReference type="PANTHER" id="PTHR35908:SF1">
    <property type="entry name" value="CONSERVED PROTEIN"/>
    <property type="match status" value="1"/>
</dbReference>
<evidence type="ECO:0000313" key="2">
    <source>
        <dbReference type="EMBL" id="CAB4561229.1"/>
    </source>
</evidence>
<accession>A0A6J6DEV9</accession>
<gene>
    <name evidence="2" type="ORF">UFOPK1493_01796</name>
</gene>
<dbReference type="AlphaFoldDB" id="A0A6J6DEV9"/>
<dbReference type="PANTHER" id="PTHR35908">
    <property type="entry name" value="HYPOTHETICAL FUSION PROTEIN"/>
    <property type="match status" value="1"/>
</dbReference>
<dbReference type="EMBL" id="CAEZSR010000060">
    <property type="protein sequence ID" value="CAB4561229.1"/>
    <property type="molecule type" value="Genomic_DNA"/>
</dbReference>
<dbReference type="CDD" id="cd06587">
    <property type="entry name" value="VOC"/>
    <property type="match status" value="1"/>
</dbReference>
<dbReference type="SUPFAM" id="SSF54593">
    <property type="entry name" value="Glyoxalase/Bleomycin resistance protein/Dihydroxybiphenyl dioxygenase"/>
    <property type="match status" value="1"/>
</dbReference>
<reference evidence="2" key="1">
    <citation type="submission" date="2020-05" db="EMBL/GenBank/DDBJ databases">
        <authorList>
            <person name="Chiriac C."/>
            <person name="Salcher M."/>
            <person name="Ghai R."/>
            <person name="Kavagutti S V."/>
        </authorList>
    </citation>
    <scope>NUCLEOTIDE SEQUENCE</scope>
</reference>
<dbReference type="InterPro" id="IPR029068">
    <property type="entry name" value="Glyas_Bleomycin-R_OHBP_Dase"/>
</dbReference>
<dbReference type="PROSITE" id="PS51819">
    <property type="entry name" value="VOC"/>
    <property type="match status" value="1"/>
</dbReference>
<dbReference type="Pfam" id="PF18029">
    <property type="entry name" value="Glyoxalase_6"/>
    <property type="match status" value="1"/>
</dbReference>
<evidence type="ECO:0000259" key="1">
    <source>
        <dbReference type="PROSITE" id="PS51819"/>
    </source>
</evidence>
<proteinExistence type="predicted"/>
<dbReference type="InterPro" id="IPR037523">
    <property type="entry name" value="VOC_core"/>
</dbReference>
<sequence>MTLSVAHITFDCRDAATLSRFWSEALGRPVDEGAQPFFASIGFGAPGPEPAWLFLQVPEDKAAKNRMHLDLTADDRPAEIARLVALGATHVGDHDEWGHRWSVLRDPEGNEFCVASR</sequence>
<organism evidence="2">
    <name type="scientific">freshwater metagenome</name>
    <dbReference type="NCBI Taxonomy" id="449393"/>
    <lineage>
        <taxon>unclassified sequences</taxon>
        <taxon>metagenomes</taxon>
        <taxon>ecological metagenomes</taxon>
    </lineage>
</organism>
<dbReference type="Gene3D" id="3.10.180.10">
    <property type="entry name" value="2,3-Dihydroxybiphenyl 1,2-Dioxygenase, domain 1"/>
    <property type="match status" value="1"/>
</dbReference>
<name>A0A6J6DEV9_9ZZZZ</name>